<dbReference type="Gene3D" id="2.60.40.230">
    <property type="entry name" value="Neocarzinostatin-like"/>
    <property type="match status" value="1"/>
</dbReference>
<dbReference type="InterPro" id="IPR036179">
    <property type="entry name" value="Ig-like_dom_sf"/>
</dbReference>
<sequence length="751" mass="77051">MKKILLKSRIVILVFVMANLFFSSTVFGQEPTVTLDQADLDYAPGETVGITGTGWKPGETVTLEVSNLTNPNVDCGVYNPGPHELWTTVADGNGNFTASWYVNDCELGAKLFLEAYGKESGFTFEIFFTDGNVAFGVSGPIPNNTDVSVTVTYTPASPSGATQITTTLSFKSQNTATVGAKDGTSISWIFNPVPSSGTAIYSWDGSSNYTQGFIVNGNYGGNNSVKGNYIGCTALSITNQPSDQTVTYGGNTSFTVGASNATSYQWEESTNGGGVWSNIGGATSSTLSLVAPTVGMNGNLYRCIVTSSCGTVTSNNATLTVNAKAITVSANAGQTKVYGAANPASYTYAASGFEFADDLSVMTGALARAAGEGVGAYAINQGTLSAGSNYSIDYTGADFAITAKTLTVAADSGQTKVYGAANPASYTYAASGFEFTDDLSVITGALARVAGEGVGAYAINQGNLSAGANYSISYTGVDFAITPKTLTVTADAGQTKVYGATDPTLTYTITGFVNGDDEADLDTPVSIARAAGEDVGNYTITPSGAVDANYTISFPTAQFGITKAALTVTANAGQTKVYGAGDPTLTYTITGFVNGDDEADLDTPVSIARAAGEDVGNYTITPSGAVDANYTISFSTAQFAITKAALTVTANAGQTKVYGATDPTLTYTITGFVNGDDEADLDTPVSIARAAGEDVGNYTITPSGAVDANYTISFPTAQFAITKAALTVTANAGQTKVYGATDPTLTYTITG</sequence>
<feature type="domain" description="MBG" evidence="2">
    <location>
        <begin position="486"/>
        <end position="558"/>
    </location>
</feature>
<evidence type="ECO:0000313" key="3">
    <source>
        <dbReference type="EMBL" id="SHH04527.1"/>
    </source>
</evidence>
<evidence type="ECO:0000259" key="2">
    <source>
        <dbReference type="Pfam" id="PF18676"/>
    </source>
</evidence>
<protein>
    <recommendedName>
        <fullName evidence="2">MBG domain-containing protein</fullName>
    </recommendedName>
</protein>
<feature type="domain" description="MBG" evidence="2">
    <location>
        <begin position="566"/>
        <end position="639"/>
    </location>
</feature>
<dbReference type="EMBL" id="FQWB01000013">
    <property type="protein sequence ID" value="SHH04527.1"/>
    <property type="molecule type" value="Genomic_DNA"/>
</dbReference>
<dbReference type="Gene3D" id="3.30.160.710">
    <property type="match status" value="3"/>
</dbReference>
<dbReference type="AlphaFoldDB" id="A0A1M5PRM5"/>
<accession>A0A1M5PRM5</accession>
<feature type="domain" description="MBG" evidence="2">
    <location>
        <begin position="646"/>
        <end position="719"/>
    </location>
</feature>
<feature type="domain" description="MBG" evidence="2">
    <location>
        <begin position="326"/>
        <end position="399"/>
    </location>
</feature>
<dbReference type="InterPro" id="IPR013783">
    <property type="entry name" value="Ig-like_fold"/>
</dbReference>
<dbReference type="Gene3D" id="2.60.40.10">
    <property type="entry name" value="Immunoglobulins"/>
    <property type="match status" value="1"/>
</dbReference>
<gene>
    <name evidence="3" type="ORF">SAMN05443549_1131</name>
</gene>
<evidence type="ECO:0000256" key="1">
    <source>
        <dbReference type="SAM" id="SignalP"/>
    </source>
</evidence>
<keyword evidence="1" id="KW-0732">Signal</keyword>
<name>A0A1M5PRM5_9FLAO</name>
<feature type="domain" description="MBG" evidence="2">
    <location>
        <begin position="406"/>
        <end position="476"/>
    </location>
</feature>
<dbReference type="InterPro" id="IPR027273">
    <property type="entry name" value="Neocarzinostatin-like"/>
</dbReference>
<feature type="chain" id="PRO_5012319127" description="MBG domain-containing protein" evidence="1">
    <location>
        <begin position="29"/>
        <end position="751"/>
    </location>
</feature>
<feature type="non-terminal residue" evidence="3">
    <location>
        <position position="751"/>
    </location>
</feature>
<dbReference type="InterPro" id="IPR041286">
    <property type="entry name" value="MBG_2"/>
</dbReference>
<dbReference type="Pfam" id="PF18676">
    <property type="entry name" value="MBG_2"/>
    <property type="match status" value="5"/>
</dbReference>
<feature type="signal peptide" evidence="1">
    <location>
        <begin position="1"/>
        <end position="28"/>
    </location>
</feature>
<dbReference type="RefSeq" id="WP_317614997.1">
    <property type="nucleotide sequence ID" value="NZ_FQWB01000013.1"/>
</dbReference>
<dbReference type="SUPFAM" id="SSF48726">
    <property type="entry name" value="Immunoglobulin"/>
    <property type="match status" value="1"/>
</dbReference>
<dbReference type="STRING" id="468056.SAMN05443549_1131"/>
<organism evidence="3 4">
    <name type="scientific">Flavobacterium fluvii</name>
    <dbReference type="NCBI Taxonomy" id="468056"/>
    <lineage>
        <taxon>Bacteria</taxon>
        <taxon>Pseudomonadati</taxon>
        <taxon>Bacteroidota</taxon>
        <taxon>Flavobacteriia</taxon>
        <taxon>Flavobacteriales</taxon>
        <taxon>Flavobacteriaceae</taxon>
        <taxon>Flavobacterium</taxon>
    </lineage>
</organism>
<dbReference type="SUPFAM" id="SSF49319">
    <property type="entry name" value="Actinoxanthin-like"/>
    <property type="match status" value="1"/>
</dbReference>
<dbReference type="Proteomes" id="UP000184516">
    <property type="component" value="Unassembled WGS sequence"/>
</dbReference>
<keyword evidence="4" id="KW-1185">Reference proteome</keyword>
<reference evidence="4" key="1">
    <citation type="submission" date="2016-11" db="EMBL/GenBank/DDBJ databases">
        <authorList>
            <person name="Varghese N."/>
            <person name="Submissions S."/>
        </authorList>
    </citation>
    <scope>NUCLEOTIDE SEQUENCE [LARGE SCALE GENOMIC DNA]</scope>
    <source>
        <strain evidence="4">DSM 19978</strain>
    </source>
</reference>
<proteinExistence type="predicted"/>
<evidence type="ECO:0000313" key="4">
    <source>
        <dbReference type="Proteomes" id="UP000184516"/>
    </source>
</evidence>